<reference evidence="4" key="1">
    <citation type="journal article" date="2020" name="bioRxiv">
        <title>Comparative genomics of Chlamydomonas.</title>
        <authorList>
            <person name="Craig R.J."/>
            <person name="Hasan A.R."/>
            <person name="Ness R.W."/>
            <person name="Keightley P.D."/>
        </authorList>
    </citation>
    <scope>NUCLEOTIDE SEQUENCE</scope>
    <source>
        <strain evidence="4">CCAP 11/173</strain>
    </source>
</reference>
<evidence type="ECO:0008006" key="6">
    <source>
        <dbReference type="Google" id="ProtNLM"/>
    </source>
</evidence>
<evidence type="ECO:0000256" key="1">
    <source>
        <dbReference type="ARBA" id="ARBA00022741"/>
    </source>
</evidence>
<keyword evidence="5" id="KW-1185">Reference proteome</keyword>
<dbReference type="InterPro" id="IPR004948">
    <property type="entry name" value="Nuc-triphosphatase_THEP1"/>
</dbReference>
<evidence type="ECO:0000256" key="3">
    <source>
        <dbReference type="ARBA" id="ARBA00022840"/>
    </source>
</evidence>
<dbReference type="AlphaFoldDB" id="A0A836BCG7"/>
<proteinExistence type="predicted"/>
<accession>A0A836BCG7</accession>
<dbReference type="PANTHER" id="PTHR43146">
    <property type="entry name" value="CANCER-RELATED NUCLEOSIDE-TRIPHOSPHATASE"/>
    <property type="match status" value="1"/>
</dbReference>
<keyword evidence="2" id="KW-0378">Hydrolase</keyword>
<keyword evidence="3" id="KW-0067">ATP-binding</keyword>
<dbReference type="InterPro" id="IPR027417">
    <property type="entry name" value="P-loop_NTPase"/>
</dbReference>
<dbReference type="Proteomes" id="UP000613740">
    <property type="component" value="Unassembled WGS sequence"/>
</dbReference>
<dbReference type="Pfam" id="PF03266">
    <property type="entry name" value="NTPase_1"/>
    <property type="match status" value="1"/>
</dbReference>
<dbReference type="Gene3D" id="3.40.50.300">
    <property type="entry name" value="P-loop containing nucleotide triphosphate hydrolases"/>
    <property type="match status" value="1"/>
</dbReference>
<dbReference type="PANTHER" id="PTHR43146:SF1">
    <property type="entry name" value="CANCER-RELATED NUCLEOSIDE-TRIPHOSPHATASE"/>
    <property type="match status" value="1"/>
</dbReference>
<dbReference type="SUPFAM" id="SSF52540">
    <property type="entry name" value="P-loop containing nucleoside triphosphate hydrolases"/>
    <property type="match status" value="1"/>
</dbReference>
<dbReference type="GO" id="GO:0017111">
    <property type="term" value="F:ribonucleoside triphosphate phosphatase activity"/>
    <property type="evidence" value="ECO:0007669"/>
    <property type="project" value="InterPro"/>
</dbReference>
<keyword evidence="1" id="KW-0547">Nucleotide-binding</keyword>
<dbReference type="CDD" id="cd19482">
    <property type="entry name" value="RecA-like_Thep1"/>
    <property type="match status" value="1"/>
</dbReference>
<comment type="caution">
    <text evidence="4">The sequence shown here is derived from an EMBL/GenBank/DDBJ whole genome shotgun (WGS) entry which is preliminary data.</text>
</comment>
<name>A0A836BCG7_9CHLO</name>
<protein>
    <recommendedName>
        <fullName evidence="6">AAA+ ATPase domain-containing protein</fullName>
    </recommendedName>
</protein>
<gene>
    <name evidence="4" type="ORF">HYH02_001984</name>
</gene>
<evidence type="ECO:0000313" key="5">
    <source>
        <dbReference type="Proteomes" id="UP000613740"/>
    </source>
</evidence>
<organism evidence="4 5">
    <name type="scientific">Chlamydomonas schloesseri</name>
    <dbReference type="NCBI Taxonomy" id="2026947"/>
    <lineage>
        <taxon>Eukaryota</taxon>
        <taxon>Viridiplantae</taxon>
        <taxon>Chlorophyta</taxon>
        <taxon>core chlorophytes</taxon>
        <taxon>Chlorophyceae</taxon>
        <taxon>CS clade</taxon>
        <taxon>Chlamydomonadales</taxon>
        <taxon>Chlamydomonadaceae</taxon>
        <taxon>Chlamydomonas</taxon>
    </lineage>
</organism>
<evidence type="ECO:0000256" key="2">
    <source>
        <dbReference type="ARBA" id="ARBA00022801"/>
    </source>
</evidence>
<sequence>MGSIRHVFLTGAPSSGKSTLCRSVVADGLDAQWQGFFTGEVREQGERIGFDVITVGSGPALKGPLARVAREQASAAPRVGKYCVDVASFERLALPALRLDGGAPRLVLIDEVGKMELFSRAFFPAVRAVLDAPHTVVLGTIPTPRDGRVMREVAEICGRPDVEVLTVTRDNRNALVGQVAARLRCLLQAMPPPPLASSAASTAAQPQPASCAAGAAGPGGAAAVGGGSCMGAEGTGSNTTGPCGAAWAGQARAGSARGWSARMGAAPGGLSSPAGAAHGLGLPAARTGGWGQQLGAGAGSAVRFVGGSSGGAAAAARTGAGKAGDGAL</sequence>
<evidence type="ECO:0000313" key="4">
    <source>
        <dbReference type="EMBL" id="KAG2453774.1"/>
    </source>
</evidence>
<dbReference type="OrthoDB" id="446244at2759"/>
<dbReference type="GO" id="GO:0005524">
    <property type="term" value="F:ATP binding"/>
    <property type="evidence" value="ECO:0007669"/>
    <property type="project" value="UniProtKB-KW"/>
</dbReference>
<dbReference type="EMBL" id="JAEHOD010000003">
    <property type="protein sequence ID" value="KAG2453774.1"/>
    <property type="molecule type" value="Genomic_DNA"/>
</dbReference>